<evidence type="ECO:0000313" key="1">
    <source>
        <dbReference type="EMBL" id="EMY78800.1"/>
    </source>
</evidence>
<gene>
    <name evidence="1" type="ORF">LEP1GSC060_2111</name>
</gene>
<dbReference type="OrthoDB" id="138803at2"/>
<reference evidence="1" key="1">
    <citation type="submission" date="2013-03" db="EMBL/GenBank/DDBJ databases">
        <authorList>
            <person name="Harkins D.M."/>
            <person name="Durkin A.S."/>
            <person name="Brinkac L.M."/>
            <person name="Haft D.H."/>
            <person name="Selengut J.D."/>
            <person name="Sanka R."/>
            <person name="DePew J."/>
            <person name="Purushe J."/>
            <person name="Hartskeerl R.A."/>
            <person name="Ahmed A."/>
            <person name="van der Linden H."/>
            <person name="Goris M.G.A."/>
            <person name="Vinetz J.M."/>
            <person name="Sutton G.G."/>
            <person name="Nierman W.C."/>
            <person name="Fouts D.E."/>
        </authorList>
    </citation>
    <scope>NUCLEOTIDE SEQUENCE [LARGE SCALE GENOMIC DNA]</scope>
    <source>
        <strain evidence="1">ICFT</strain>
    </source>
</reference>
<evidence type="ECO:0000313" key="2">
    <source>
        <dbReference type="Proteomes" id="UP000012313"/>
    </source>
</evidence>
<dbReference type="InterPro" id="IPR021804">
    <property type="entry name" value="DUF3375"/>
</dbReference>
<accession>N1WIN1</accession>
<name>N1WIN1_9LEPT</name>
<protein>
    <submittedName>
        <fullName evidence="1">PF11855 family protein</fullName>
    </submittedName>
</protein>
<keyword evidence="2" id="KW-1185">Reference proteome</keyword>
<dbReference type="STRING" id="1218598.LEP1GSC060_2111"/>
<dbReference type="Proteomes" id="UP000012313">
    <property type="component" value="Unassembled WGS sequence"/>
</dbReference>
<dbReference type="Pfam" id="PF11855">
    <property type="entry name" value="DUF3375"/>
    <property type="match status" value="1"/>
</dbReference>
<comment type="caution">
    <text evidence="1">The sequence shown here is derived from an EMBL/GenBank/DDBJ whole genome shotgun (WGS) entry which is preliminary data.</text>
</comment>
<sequence length="483" mass="57082">MEYSKIKYLLKSSAIRILRKDFAGVIVSFLYDQFKTGNRFWIPTAEMSLNLRNFLEDLKDEGDVEPTDFVRSSDVYINEWVNEGFLTNRVQIVDGSEEIILELTPEMEKLFSWLEDLRDLESNEIVGTESRFFSILNKLKEIVEETVSGPEEKIRQLEKKKEELDLEIAQIRESGRVDVFPSERIQSQFLYAKKEALSLLGDFKQVESNFHDMTQSIHRKYLEIAEKGDILEFVLGEDTELLKSAQGRSFQTFWEFLRSEKHQDFLEKLIQTLYSMTDVLTVDPEYFFKKLRKNLREAGARVNTVVSQMSEQLKKTLVDQTILGNRKVKELINEIKNSALNSDFSSEFAFYGFEEPEVRLTMERPIWKGDDFDSSRTVFVEEQQESFFDWETLYPMIRGIDPEELEGNIRSLLRYKPEIGLEEVLRQYPDQTSLEEIVIYLWIASVRETHSIDTQDFFRWIRDREKEIVYRIPKVIYRVREDG</sequence>
<proteinExistence type="predicted"/>
<organism evidence="1 2">
    <name type="scientific">Leptospira weilii serovar Ranarum str. ICFT</name>
    <dbReference type="NCBI Taxonomy" id="1218598"/>
    <lineage>
        <taxon>Bacteria</taxon>
        <taxon>Pseudomonadati</taxon>
        <taxon>Spirochaetota</taxon>
        <taxon>Spirochaetia</taxon>
        <taxon>Leptospirales</taxon>
        <taxon>Leptospiraceae</taxon>
        <taxon>Leptospira</taxon>
    </lineage>
</organism>
<dbReference type="AlphaFoldDB" id="N1WIN1"/>
<dbReference type="RefSeq" id="WP_002997474.1">
    <property type="nucleotide sequence ID" value="NZ_AOHC02000018.1"/>
</dbReference>
<dbReference type="EMBL" id="AOHC02000018">
    <property type="protein sequence ID" value="EMY78800.1"/>
    <property type="molecule type" value="Genomic_DNA"/>
</dbReference>